<keyword evidence="3" id="KW-1185">Reference proteome</keyword>
<comment type="caution">
    <text evidence="2">The sequence shown here is derived from an EMBL/GenBank/DDBJ whole genome shotgun (WGS) entry which is preliminary data.</text>
</comment>
<name>A0A9W7FGY3_9STRA</name>
<gene>
    <name evidence="2" type="ORF">TrLO_g9777</name>
</gene>
<organism evidence="2 3">
    <name type="scientific">Triparma laevis f. longispina</name>
    <dbReference type="NCBI Taxonomy" id="1714387"/>
    <lineage>
        <taxon>Eukaryota</taxon>
        <taxon>Sar</taxon>
        <taxon>Stramenopiles</taxon>
        <taxon>Ochrophyta</taxon>
        <taxon>Bolidophyceae</taxon>
        <taxon>Parmales</taxon>
        <taxon>Triparmaceae</taxon>
        <taxon>Triparma</taxon>
    </lineage>
</organism>
<protein>
    <submittedName>
        <fullName evidence="2">Uncharacterized protein</fullName>
    </submittedName>
</protein>
<proteinExistence type="predicted"/>
<reference evidence="3" key="1">
    <citation type="journal article" date="2023" name="Commun. Biol.">
        <title>Genome analysis of Parmales, the sister group of diatoms, reveals the evolutionary specialization of diatoms from phago-mixotrophs to photoautotrophs.</title>
        <authorList>
            <person name="Ban H."/>
            <person name="Sato S."/>
            <person name="Yoshikawa S."/>
            <person name="Yamada K."/>
            <person name="Nakamura Y."/>
            <person name="Ichinomiya M."/>
            <person name="Sato N."/>
            <person name="Blanc-Mathieu R."/>
            <person name="Endo H."/>
            <person name="Kuwata A."/>
            <person name="Ogata H."/>
        </authorList>
    </citation>
    <scope>NUCLEOTIDE SEQUENCE [LARGE SCALE GENOMIC DNA]</scope>
    <source>
        <strain evidence="3">NIES 3700</strain>
    </source>
</reference>
<accession>A0A9W7FGY3</accession>
<dbReference type="EMBL" id="BRXW01000173">
    <property type="protein sequence ID" value="GMI12174.1"/>
    <property type="molecule type" value="Genomic_DNA"/>
</dbReference>
<evidence type="ECO:0000313" key="3">
    <source>
        <dbReference type="Proteomes" id="UP001165122"/>
    </source>
</evidence>
<evidence type="ECO:0000313" key="2">
    <source>
        <dbReference type="EMBL" id="GMI12174.1"/>
    </source>
</evidence>
<evidence type="ECO:0000256" key="1">
    <source>
        <dbReference type="SAM" id="MobiDB-lite"/>
    </source>
</evidence>
<feature type="region of interest" description="Disordered" evidence="1">
    <location>
        <begin position="1"/>
        <end position="58"/>
    </location>
</feature>
<sequence length="129" mass="14114">MQVRGALQALNEDGPQESVTDEPPQTTLVEGVSFETDETKDALCPTQSHTESPPPPSKKALHKFLDRFAKFDSSKLNAAKYLLSKVSESHVLAVSMNASHRDLLPLGGGVCVNLKTGTCIPRERHHFFT</sequence>
<dbReference type="AlphaFoldDB" id="A0A9W7FGY3"/>
<dbReference type="Proteomes" id="UP001165122">
    <property type="component" value="Unassembled WGS sequence"/>
</dbReference>